<dbReference type="FunFam" id="2.60.40.1170:FF:000018">
    <property type="entry name" value="stonin-2 isoform X2"/>
    <property type="match status" value="1"/>
</dbReference>
<comment type="similarity">
    <text evidence="2">Belongs to the Stoned B family.</text>
</comment>
<dbReference type="FunFam" id="2.60.40.1170:FF:000016">
    <property type="entry name" value="AP-1 complex subunit mu"/>
    <property type="match status" value="1"/>
</dbReference>
<dbReference type="InterPro" id="IPR028565">
    <property type="entry name" value="MHD"/>
</dbReference>
<feature type="compositionally biased region" description="Pro residues" evidence="6">
    <location>
        <begin position="358"/>
        <end position="401"/>
    </location>
</feature>
<dbReference type="PROSITE" id="PS51072">
    <property type="entry name" value="MHD"/>
    <property type="match status" value="1"/>
</dbReference>
<dbReference type="PROSITE" id="PS51070">
    <property type="entry name" value="SHD"/>
    <property type="match status" value="1"/>
</dbReference>
<organism evidence="10 11">
    <name type="scientific">Toxocara canis</name>
    <name type="common">Canine roundworm</name>
    <dbReference type="NCBI Taxonomy" id="6265"/>
    <lineage>
        <taxon>Eukaryota</taxon>
        <taxon>Metazoa</taxon>
        <taxon>Ecdysozoa</taxon>
        <taxon>Nematoda</taxon>
        <taxon>Chromadorea</taxon>
        <taxon>Rhabditida</taxon>
        <taxon>Spirurina</taxon>
        <taxon>Ascaridomorpha</taxon>
        <taxon>Ascaridoidea</taxon>
        <taxon>Toxocaridae</taxon>
        <taxon>Toxocara</taxon>
    </lineage>
</organism>
<evidence type="ECO:0000256" key="3">
    <source>
        <dbReference type="ARBA" id="ARBA00022490"/>
    </source>
</evidence>
<dbReference type="SUPFAM" id="SSF49447">
    <property type="entry name" value="Second domain of Mu2 adaptin subunit (ap50) of ap2 adaptor"/>
    <property type="match status" value="1"/>
</dbReference>
<feature type="region of interest" description="Disordered" evidence="6">
    <location>
        <begin position="138"/>
        <end position="176"/>
    </location>
</feature>
<dbReference type="Proteomes" id="UP000050794">
    <property type="component" value="Unassembled WGS sequence"/>
</dbReference>
<dbReference type="EMBL" id="UYWY01021733">
    <property type="protein sequence ID" value="VDM44781.1"/>
    <property type="molecule type" value="Genomic_DNA"/>
</dbReference>
<dbReference type="InterPro" id="IPR036168">
    <property type="entry name" value="AP2_Mu_C_sf"/>
</dbReference>
<keyword evidence="4" id="KW-0254">Endocytosis</keyword>
<keyword evidence="3" id="KW-0963">Cytoplasm</keyword>
<feature type="compositionally biased region" description="Basic and acidic residues" evidence="6">
    <location>
        <begin position="418"/>
        <end position="441"/>
    </location>
</feature>
<feature type="compositionally biased region" description="Polar residues" evidence="6">
    <location>
        <begin position="555"/>
        <end position="567"/>
    </location>
</feature>
<accession>A0A183UY90</accession>
<feature type="domain" description="MHD" evidence="8">
    <location>
        <begin position="937"/>
        <end position="1257"/>
    </location>
</feature>
<evidence type="ECO:0000256" key="6">
    <source>
        <dbReference type="SAM" id="MobiDB-lite"/>
    </source>
</evidence>
<evidence type="ECO:0000259" key="8">
    <source>
        <dbReference type="PROSITE" id="PS51072"/>
    </source>
</evidence>
<dbReference type="GO" id="GO:0005737">
    <property type="term" value="C:cytoplasm"/>
    <property type="evidence" value="ECO:0007669"/>
    <property type="project" value="UniProtKB-SubCell"/>
</dbReference>
<feature type="compositionally biased region" description="Basic residues" evidence="6">
    <location>
        <begin position="481"/>
        <end position="491"/>
    </location>
</feature>
<feature type="compositionally biased region" description="Polar residues" evidence="6">
    <location>
        <begin position="188"/>
        <end position="209"/>
    </location>
</feature>
<feature type="compositionally biased region" description="Polar residues" evidence="6">
    <location>
        <begin position="703"/>
        <end position="719"/>
    </location>
</feature>
<evidence type="ECO:0000256" key="2">
    <source>
        <dbReference type="ARBA" id="ARBA00005579"/>
    </source>
</evidence>
<dbReference type="GO" id="GO:0006897">
    <property type="term" value="P:endocytosis"/>
    <property type="evidence" value="ECO:0007669"/>
    <property type="project" value="UniProtKB-KW"/>
</dbReference>
<feature type="compositionally biased region" description="Polar residues" evidence="6">
    <location>
        <begin position="138"/>
        <end position="166"/>
    </location>
</feature>
<feature type="region of interest" description="Disordered" evidence="6">
    <location>
        <begin position="1"/>
        <end position="48"/>
    </location>
</feature>
<dbReference type="InterPro" id="IPR050431">
    <property type="entry name" value="Adaptor_comp_med_subunit"/>
</dbReference>
<dbReference type="WBParaSite" id="TCNE_0001346001-mRNA-1">
    <property type="protein sequence ID" value="TCNE_0001346001-mRNA-1"/>
    <property type="gene ID" value="TCNE_0001346001"/>
</dbReference>
<evidence type="ECO:0000313" key="10">
    <source>
        <dbReference type="Proteomes" id="UP000050794"/>
    </source>
</evidence>
<feature type="region of interest" description="Disordered" evidence="6">
    <location>
        <begin position="585"/>
        <end position="615"/>
    </location>
</feature>
<keyword evidence="5" id="KW-0677">Repeat</keyword>
<evidence type="ECO:0000313" key="11">
    <source>
        <dbReference type="WBParaSite" id="TCNE_0001346001-mRNA-1"/>
    </source>
</evidence>
<feature type="region of interest" description="Disordered" evidence="6">
    <location>
        <begin position="188"/>
        <end position="227"/>
    </location>
</feature>
<dbReference type="InterPro" id="IPR012320">
    <property type="entry name" value="SHD_dom"/>
</dbReference>
<feature type="region of interest" description="Disordered" evidence="6">
    <location>
        <begin position="281"/>
        <end position="441"/>
    </location>
</feature>
<evidence type="ECO:0000256" key="5">
    <source>
        <dbReference type="ARBA" id="ARBA00022737"/>
    </source>
</evidence>
<feature type="compositionally biased region" description="Low complexity" evidence="6">
    <location>
        <begin position="321"/>
        <end position="340"/>
    </location>
</feature>
<dbReference type="FunFam" id="2.60.40.1170:FF:000022">
    <property type="entry name" value="AP-1 complex subunit mu"/>
    <property type="match status" value="1"/>
</dbReference>
<proteinExistence type="inferred from homology"/>
<feature type="compositionally biased region" description="Low complexity" evidence="6">
    <location>
        <begin position="295"/>
        <end position="311"/>
    </location>
</feature>
<protein>
    <submittedName>
        <fullName evidence="11">PCI domain-containing protein</fullName>
    </submittedName>
</protein>
<gene>
    <name evidence="9" type="ORF">TCNE_LOCUS13460</name>
</gene>
<keyword evidence="10" id="KW-1185">Reference proteome</keyword>
<evidence type="ECO:0000256" key="1">
    <source>
        <dbReference type="ARBA" id="ARBA00004496"/>
    </source>
</evidence>
<dbReference type="Gene3D" id="2.60.40.1170">
    <property type="entry name" value="Mu homology domain, subdomain B"/>
    <property type="match status" value="3"/>
</dbReference>
<evidence type="ECO:0000259" key="7">
    <source>
        <dbReference type="PROSITE" id="PS51070"/>
    </source>
</evidence>
<name>A0A183UY90_TOXCA</name>
<feature type="compositionally biased region" description="Basic and acidic residues" evidence="6">
    <location>
        <begin position="524"/>
        <end position="550"/>
    </location>
</feature>
<reference evidence="9 10" key="2">
    <citation type="submission" date="2018-11" db="EMBL/GenBank/DDBJ databases">
        <authorList>
            <consortium name="Pathogen Informatics"/>
        </authorList>
    </citation>
    <scope>NUCLEOTIDE SEQUENCE [LARGE SCALE GENOMIC DNA]</scope>
</reference>
<feature type="region of interest" description="Disordered" evidence="6">
    <location>
        <begin position="472"/>
        <end position="568"/>
    </location>
</feature>
<dbReference type="PANTHER" id="PTHR10529">
    <property type="entry name" value="AP COMPLEX SUBUNIT MU"/>
    <property type="match status" value="1"/>
</dbReference>
<evidence type="ECO:0000313" key="9">
    <source>
        <dbReference type="EMBL" id="VDM44781.1"/>
    </source>
</evidence>
<reference evidence="11" key="1">
    <citation type="submission" date="2016-06" db="UniProtKB">
        <authorList>
            <consortium name="WormBaseParasite"/>
        </authorList>
    </citation>
    <scope>IDENTIFICATION</scope>
</reference>
<feature type="compositionally biased region" description="Polar residues" evidence="6">
    <location>
        <begin position="12"/>
        <end position="28"/>
    </location>
</feature>
<feature type="domain" description="SHD" evidence="7">
    <location>
        <begin position="759"/>
        <end position="905"/>
    </location>
</feature>
<evidence type="ECO:0000256" key="4">
    <source>
        <dbReference type="ARBA" id="ARBA00022583"/>
    </source>
</evidence>
<sequence>MEKQDRIAQPEPVQSSWDIPNEQQSEQQAAEGYDQSGKGYDQSAGMYSGTAAGYNQAVETHGQESAGYSQIGYNQTAGTNEQITWHSYDHSGAIANTASEQPAANISAQGGYFAESGYGASEQQPYYPSIFGTESSYSTYGTDSAQSVGNQYTMSGTESQAQQQLHSAGYAPETSYGAGSYDYNPYQYSATSSSYGTQPVDSNQYTSSYHGEEYGGSAYSPAGRYGDQHSYSNVQTIEGTTQQCAVQQTDTTSYSHGVYDTGDSGYRPAPVVPQFIAPLLPELNRPGPIDPFSWEAQESAAASAYGAQPAAPSLPPQMPNQSDESSSYSSQSQVPQQYGQATEAQVEVAPIEMKKPPPRPAPPPPGAHAGPPHRPPPPSPKIAPKKPPPPHIADHPPLQPRKPPEPEPEEDAWSQFKKLTEKANEAVRSTEEKLRELSETTAAKEIKDESYLAEVGGSQTYVPELAQRQIRAQQEMAAQKKAGKKKAKAQGKRAPSPEFTPGQEDNMDRAAQELAMKMAAGRMDLGDWKPPSERESAITAAETEKEDNSRRKTSSSKPPTEEQQSELMQMPVACEQSVESFYKPIGDVQKPQNSGWTGFGDHTEPELPPSESGFFAMATAPSKDEAHGLEVPADPFAPKKIVDPFAPADENLFSENYDPFDVRSAEDLVEAAKARAAAEAAAIEAQDDLDFFGGAVHEERHSTLSSPTPEGDSPVSSRPTCFEDDFRVDEDAMSTPTPLYDEDDSEPLTDFPPKFTGDGWELMVRHPIKKKIMGDRYWKPCFVKLIGSTLQLCNSRTDQKPFQEVLLQATYSLSDTTLQAYDVYGKIHTVKLQYVLYKERVGIRPGQISRLVEGHITKYGLPLEHSAQCTVLLKFGSLNAAELSSFVSTVEDVLFKCIAKRDTSPVYKQDEVQARHSYYVIRVAAVALLYKSKQTTRKDRLVHCYDEYYAYVDKNNLLSDQKARVRLFCLAFVSGSPILEIGLNDRRRQGKEIVRRKDILPMYTERWIRFENLEFHNTVDKETFDREQVIRLSPPDGCFFEVMRFRVRPPKNREKPLTVKCVMKIAGSKIEIRLEAMAAAQAEKTKGGKSAKRQIPCEDIQIRFPIPEAWIYLFREERHWGVGSVHAKVRRPGKVKNLKDRLMGTVQNIENSLIEAAIGEAKYEHVYRALVWRIPRLPEKHHAAYKQHLLRCRFELSSFDLMPETFLPTCDVEFTMPLATISNTVVRSVGVEQHEDSDRVEKFVRYVAKCSYKVEVDYVQCADLDVDAILDPTVVNPEASQEVIPEAHKPAIYPDDVSAMHGGYRIDFSEAEIGAGKFDGAAESSSDEEEEKGKMPIIQIDMKGYGY</sequence>
<dbReference type="Pfam" id="PF00928">
    <property type="entry name" value="Adap_comp_sub"/>
    <property type="match status" value="1"/>
</dbReference>
<feature type="region of interest" description="Disordered" evidence="6">
    <location>
        <begin position="700"/>
        <end position="724"/>
    </location>
</feature>
<dbReference type="GO" id="GO:0045202">
    <property type="term" value="C:synapse"/>
    <property type="evidence" value="ECO:0007669"/>
    <property type="project" value="UniProtKB-ARBA"/>
</dbReference>
<comment type="subcellular location">
    <subcellularLocation>
        <location evidence="1">Cytoplasm</location>
    </subcellularLocation>
</comment>